<sequence length="224" mass="24999">MSTTSFIIPLIVITLAHDLSPGSSAVTVIGVYTLGKHHPTCIPRPNEEDTRMNLAVWAAQEAWDDLVSKGATAKSRNHKKDLDLVFKNAFNGRRTQTQSPNKRNYPTNMPYNPPTIQEFTSLVDSDFEAVFTAFPNTPFARRSLATFKTTIVSAKNLRTHANQLDHYAGDVFADMQMRGLGPEILRLIYSRRPLGCQENPIIIDDANEEEDNTPTPSPTPPPHR</sequence>
<dbReference type="HOGENOM" id="CLU_1235099_0_0_1"/>
<protein>
    <recommendedName>
        <fullName evidence="5">Retrotransposon gag domain-containing protein</fullName>
    </recommendedName>
</protein>
<accession>A0A067SP93</accession>
<dbReference type="Proteomes" id="UP000027222">
    <property type="component" value="Unassembled WGS sequence"/>
</dbReference>
<organism evidence="3 4">
    <name type="scientific">Galerina marginata (strain CBS 339.88)</name>
    <dbReference type="NCBI Taxonomy" id="685588"/>
    <lineage>
        <taxon>Eukaryota</taxon>
        <taxon>Fungi</taxon>
        <taxon>Dikarya</taxon>
        <taxon>Basidiomycota</taxon>
        <taxon>Agaricomycotina</taxon>
        <taxon>Agaricomycetes</taxon>
        <taxon>Agaricomycetidae</taxon>
        <taxon>Agaricales</taxon>
        <taxon>Agaricineae</taxon>
        <taxon>Strophariaceae</taxon>
        <taxon>Galerina</taxon>
    </lineage>
</organism>
<dbReference type="AlphaFoldDB" id="A0A067SP93"/>
<gene>
    <name evidence="3" type="ORF">GALMADRAFT_142505</name>
</gene>
<keyword evidence="2" id="KW-0732">Signal</keyword>
<evidence type="ECO:0000256" key="1">
    <source>
        <dbReference type="SAM" id="MobiDB-lite"/>
    </source>
</evidence>
<feature type="region of interest" description="Disordered" evidence="1">
    <location>
        <begin position="202"/>
        <end position="224"/>
    </location>
</feature>
<feature type="signal peptide" evidence="2">
    <location>
        <begin position="1"/>
        <end position="25"/>
    </location>
</feature>
<keyword evidence="4" id="KW-1185">Reference proteome</keyword>
<evidence type="ECO:0000256" key="2">
    <source>
        <dbReference type="SAM" id="SignalP"/>
    </source>
</evidence>
<evidence type="ECO:0000313" key="4">
    <source>
        <dbReference type="Proteomes" id="UP000027222"/>
    </source>
</evidence>
<evidence type="ECO:0008006" key="5">
    <source>
        <dbReference type="Google" id="ProtNLM"/>
    </source>
</evidence>
<evidence type="ECO:0000313" key="3">
    <source>
        <dbReference type="EMBL" id="KDR72770.1"/>
    </source>
</evidence>
<dbReference type="EMBL" id="KL142387">
    <property type="protein sequence ID" value="KDR72770.1"/>
    <property type="molecule type" value="Genomic_DNA"/>
</dbReference>
<reference evidence="4" key="1">
    <citation type="journal article" date="2014" name="Proc. Natl. Acad. Sci. U.S.A.">
        <title>Extensive sampling of basidiomycete genomes demonstrates inadequacy of the white-rot/brown-rot paradigm for wood decay fungi.</title>
        <authorList>
            <person name="Riley R."/>
            <person name="Salamov A.A."/>
            <person name="Brown D.W."/>
            <person name="Nagy L.G."/>
            <person name="Floudas D."/>
            <person name="Held B.W."/>
            <person name="Levasseur A."/>
            <person name="Lombard V."/>
            <person name="Morin E."/>
            <person name="Otillar R."/>
            <person name="Lindquist E.A."/>
            <person name="Sun H."/>
            <person name="LaButti K.M."/>
            <person name="Schmutz J."/>
            <person name="Jabbour D."/>
            <person name="Luo H."/>
            <person name="Baker S.E."/>
            <person name="Pisabarro A.G."/>
            <person name="Walton J.D."/>
            <person name="Blanchette R.A."/>
            <person name="Henrissat B."/>
            <person name="Martin F."/>
            <person name="Cullen D."/>
            <person name="Hibbett D.S."/>
            <person name="Grigoriev I.V."/>
        </authorList>
    </citation>
    <scope>NUCLEOTIDE SEQUENCE [LARGE SCALE GENOMIC DNA]</scope>
    <source>
        <strain evidence="4">CBS 339.88</strain>
    </source>
</reference>
<feature type="compositionally biased region" description="Pro residues" evidence="1">
    <location>
        <begin position="215"/>
        <end position="224"/>
    </location>
</feature>
<name>A0A067SP93_GALM3</name>
<feature type="chain" id="PRO_5001648531" description="Retrotransposon gag domain-containing protein" evidence="2">
    <location>
        <begin position="26"/>
        <end position="224"/>
    </location>
</feature>
<proteinExistence type="predicted"/>